<feature type="transmembrane region" description="Helical" evidence="1">
    <location>
        <begin position="493"/>
        <end position="515"/>
    </location>
</feature>
<feature type="transmembrane region" description="Helical" evidence="1">
    <location>
        <begin position="431"/>
        <end position="450"/>
    </location>
</feature>
<keyword evidence="1" id="KW-1133">Transmembrane helix</keyword>
<feature type="transmembrane region" description="Helical" evidence="1">
    <location>
        <begin position="238"/>
        <end position="260"/>
    </location>
</feature>
<reference evidence="2 3" key="1">
    <citation type="submission" date="2018-02" db="EMBL/GenBank/DDBJ databases">
        <title>Comparative genomes isolates from brazilian mangrove.</title>
        <authorList>
            <person name="Araujo J.E."/>
            <person name="Taketani R.G."/>
            <person name="Silva M.C.P."/>
            <person name="Loureco M.V."/>
            <person name="Andreote F.D."/>
        </authorList>
    </citation>
    <scope>NUCLEOTIDE SEQUENCE [LARGE SCALE GENOMIC DNA]</scope>
    <source>
        <strain evidence="2 3">Hex-1 MGV</strain>
    </source>
</reference>
<feature type="transmembrane region" description="Helical" evidence="1">
    <location>
        <begin position="367"/>
        <end position="384"/>
    </location>
</feature>
<feature type="transmembrane region" description="Helical" evidence="1">
    <location>
        <begin position="390"/>
        <end position="410"/>
    </location>
</feature>
<dbReference type="EMBL" id="PUHY01000012">
    <property type="protein sequence ID" value="PQO32429.1"/>
    <property type="molecule type" value="Genomic_DNA"/>
</dbReference>
<dbReference type="RefSeq" id="WP_105331441.1">
    <property type="nucleotide sequence ID" value="NZ_PUHY01000012.1"/>
</dbReference>
<feature type="transmembrane region" description="Helical" evidence="1">
    <location>
        <begin position="78"/>
        <end position="97"/>
    </location>
</feature>
<accession>A0A2S8FJQ9</accession>
<evidence type="ECO:0000313" key="2">
    <source>
        <dbReference type="EMBL" id="PQO32429.1"/>
    </source>
</evidence>
<name>A0A2S8FJQ9_9BACT</name>
<feature type="transmembrane region" description="Helical" evidence="1">
    <location>
        <begin position="137"/>
        <end position="161"/>
    </location>
</feature>
<dbReference type="AlphaFoldDB" id="A0A2S8FJQ9"/>
<keyword evidence="1" id="KW-0812">Transmembrane</keyword>
<keyword evidence="1" id="KW-0472">Membrane</keyword>
<feature type="transmembrane region" description="Helical" evidence="1">
    <location>
        <begin position="21"/>
        <end position="44"/>
    </location>
</feature>
<dbReference type="OrthoDB" id="281913at2"/>
<protein>
    <recommendedName>
        <fullName evidence="4">Transmembrane protein</fullName>
    </recommendedName>
</protein>
<sequence>MDNEISRQPQTTSNAPIVRHASFHTLWFGLLVGAVIWLVAIIPVSLSFYDNGPDEFLFVRLGFVGLAGFWFAAGRLRWWMRLVAVGLVTTLLGLTANQDSLQLAGLVGVTIFVTAAIAYGIRGLLSYILREENQSRSFSLAAMMQVTAVAALTMLAIRFGVEYTTEGSLLEVARVLFYLCTLSFALAAQCMPLCGRRWRTILLLHAWALVCVVLTVVITSVGSYLFDDYVEFHEIVRIYLTANLALWSVVVPLQFVLSTISWNLIRDDWMEQTTEGPAISSLRKRHPWQDIVPSFFYECFSQQGTSEESWVRNPNWGMISAILVAFAIIDLVAVKIMSSPGMDYSILIRLGQTGVLGFWLACGRARWWLRCFITVLLIPLLGWLDESDPVRTTLLLALSALLFAGITFLLRSLISLITRSSNKHHTISIKGIMFAMIGAAVLFVVLRAMHTLEFQGAQIYRLVLLVFHVSLLGIAFVMQCAVLWARQERVVRWWLFAGACAVCTMFASYGIQYLLIGMTDLEEWLEVYGFGVATIWLTVYPLDWSLRKQNWSLVQPGWSMEECPVDVSPETSSPIKPPSAELLKSNSETVDFDDIY</sequence>
<evidence type="ECO:0000313" key="3">
    <source>
        <dbReference type="Proteomes" id="UP000238322"/>
    </source>
</evidence>
<dbReference type="Proteomes" id="UP000238322">
    <property type="component" value="Unassembled WGS sequence"/>
</dbReference>
<feature type="transmembrane region" description="Helical" evidence="1">
    <location>
        <begin position="201"/>
        <end position="226"/>
    </location>
</feature>
<comment type="caution">
    <text evidence="2">The sequence shown here is derived from an EMBL/GenBank/DDBJ whole genome shotgun (WGS) entry which is preliminary data.</text>
</comment>
<feature type="transmembrane region" description="Helical" evidence="1">
    <location>
        <begin position="103"/>
        <end position="125"/>
    </location>
</feature>
<feature type="transmembrane region" description="Helical" evidence="1">
    <location>
        <begin position="316"/>
        <end position="338"/>
    </location>
</feature>
<feature type="transmembrane region" description="Helical" evidence="1">
    <location>
        <begin position="527"/>
        <end position="546"/>
    </location>
</feature>
<feature type="transmembrane region" description="Helical" evidence="1">
    <location>
        <begin position="56"/>
        <end position="73"/>
    </location>
</feature>
<feature type="transmembrane region" description="Helical" evidence="1">
    <location>
        <begin position="344"/>
        <end position="362"/>
    </location>
</feature>
<feature type="transmembrane region" description="Helical" evidence="1">
    <location>
        <begin position="173"/>
        <end position="194"/>
    </location>
</feature>
<evidence type="ECO:0000256" key="1">
    <source>
        <dbReference type="SAM" id="Phobius"/>
    </source>
</evidence>
<gene>
    <name evidence="2" type="ORF">C5Y83_19615</name>
</gene>
<feature type="transmembrane region" description="Helical" evidence="1">
    <location>
        <begin position="462"/>
        <end position="484"/>
    </location>
</feature>
<proteinExistence type="predicted"/>
<organism evidence="2 3">
    <name type="scientific">Blastopirellula marina</name>
    <dbReference type="NCBI Taxonomy" id="124"/>
    <lineage>
        <taxon>Bacteria</taxon>
        <taxon>Pseudomonadati</taxon>
        <taxon>Planctomycetota</taxon>
        <taxon>Planctomycetia</taxon>
        <taxon>Pirellulales</taxon>
        <taxon>Pirellulaceae</taxon>
        <taxon>Blastopirellula</taxon>
    </lineage>
</organism>
<evidence type="ECO:0008006" key="4">
    <source>
        <dbReference type="Google" id="ProtNLM"/>
    </source>
</evidence>